<keyword evidence="1" id="KW-0812">Transmembrane</keyword>
<protein>
    <submittedName>
        <fullName evidence="2">Uncharacterized protein</fullName>
    </submittedName>
</protein>
<reference evidence="2 3" key="1">
    <citation type="submission" date="2020-08" db="EMBL/GenBank/DDBJ databases">
        <authorList>
            <person name="Koutsovoulos G."/>
            <person name="Danchin GJ E."/>
        </authorList>
    </citation>
    <scope>NUCLEOTIDE SEQUENCE [LARGE SCALE GENOMIC DNA]</scope>
</reference>
<proteinExistence type="predicted"/>
<accession>A0A6V7VIR3</accession>
<evidence type="ECO:0000256" key="1">
    <source>
        <dbReference type="SAM" id="Phobius"/>
    </source>
</evidence>
<organism evidence="2 3">
    <name type="scientific">Meloidogyne enterolobii</name>
    <name type="common">Root-knot nematode worm</name>
    <name type="synonym">Meloidogyne mayaguensis</name>
    <dbReference type="NCBI Taxonomy" id="390850"/>
    <lineage>
        <taxon>Eukaryota</taxon>
        <taxon>Metazoa</taxon>
        <taxon>Ecdysozoa</taxon>
        <taxon>Nematoda</taxon>
        <taxon>Chromadorea</taxon>
        <taxon>Rhabditida</taxon>
        <taxon>Tylenchina</taxon>
        <taxon>Tylenchomorpha</taxon>
        <taxon>Tylenchoidea</taxon>
        <taxon>Meloidogynidae</taxon>
        <taxon>Meloidogyninae</taxon>
        <taxon>Meloidogyne</taxon>
    </lineage>
</organism>
<sequence>MLIALKPQKYIAAVLFIYSLNDDNNKRETATMVQGKFVSLMVVVTIAILLQLVSADDCEFQTKHYAISGFVGFGAVLGTFLLIGSICNVSAYCAGPSSKKP</sequence>
<dbReference type="Proteomes" id="UP000580250">
    <property type="component" value="Unassembled WGS sequence"/>
</dbReference>
<comment type="caution">
    <text evidence="2">The sequence shown here is derived from an EMBL/GenBank/DDBJ whole genome shotgun (WGS) entry which is preliminary data.</text>
</comment>
<name>A0A6V7VIR3_MELEN</name>
<evidence type="ECO:0000313" key="2">
    <source>
        <dbReference type="EMBL" id="CAD2174856.1"/>
    </source>
</evidence>
<keyword evidence="1" id="KW-0472">Membrane</keyword>
<dbReference type="AlphaFoldDB" id="A0A6V7VIR3"/>
<dbReference type="EMBL" id="CAJEWN010000243">
    <property type="protein sequence ID" value="CAD2174856.1"/>
    <property type="molecule type" value="Genomic_DNA"/>
</dbReference>
<keyword evidence="1" id="KW-1133">Transmembrane helix</keyword>
<gene>
    <name evidence="2" type="ORF">MENT_LOCUS26552</name>
</gene>
<evidence type="ECO:0000313" key="3">
    <source>
        <dbReference type="Proteomes" id="UP000580250"/>
    </source>
</evidence>
<dbReference type="OrthoDB" id="5889030at2759"/>
<feature type="transmembrane region" description="Helical" evidence="1">
    <location>
        <begin position="37"/>
        <end position="55"/>
    </location>
</feature>
<feature type="transmembrane region" description="Helical" evidence="1">
    <location>
        <begin position="67"/>
        <end position="94"/>
    </location>
</feature>